<feature type="non-terminal residue" evidence="4">
    <location>
        <position position="361"/>
    </location>
</feature>
<evidence type="ECO:0000256" key="2">
    <source>
        <dbReference type="RuleBase" id="RU003682"/>
    </source>
</evidence>
<dbReference type="SUPFAM" id="SSF51197">
    <property type="entry name" value="Clavaminate synthase-like"/>
    <property type="match status" value="1"/>
</dbReference>
<dbReference type="AlphaFoldDB" id="A0A3E2HSB4"/>
<keyword evidence="2" id="KW-0408">Iron</keyword>
<accession>A0A3E2HSB4</accession>
<evidence type="ECO:0000313" key="4">
    <source>
        <dbReference type="EMBL" id="RFU36268.1"/>
    </source>
</evidence>
<gene>
    <name evidence="4" type="ORF">B7463_g124</name>
</gene>
<feature type="non-terminal residue" evidence="4">
    <location>
        <position position="1"/>
    </location>
</feature>
<dbReference type="STRING" id="5539.A0A3E2HSB4"/>
<reference evidence="4 5" key="1">
    <citation type="submission" date="2018-05" db="EMBL/GenBank/DDBJ databases">
        <title>Draft genome sequence of Scytalidium lignicola DSM 105466, a ubiquitous saprotrophic fungus.</title>
        <authorList>
            <person name="Buettner E."/>
            <person name="Gebauer A.M."/>
            <person name="Hofrichter M."/>
            <person name="Liers C."/>
            <person name="Kellner H."/>
        </authorList>
    </citation>
    <scope>NUCLEOTIDE SEQUENCE [LARGE SCALE GENOMIC DNA]</scope>
    <source>
        <strain evidence="4 5">DSM 105466</strain>
    </source>
</reference>
<dbReference type="GO" id="GO:0016491">
    <property type="term" value="F:oxidoreductase activity"/>
    <property type="evidence" value="ECO:0007669"/>
    <property type="project" value="UniProtKB-KW"/>
</dbReference>
<evidence type="ECO:0000256" key="1">
    <source>
        <dbReference type="ARBA" id="ARBA00008056"/>
    </source>
</evidence>
<dbReference type="OMA" id="PRYSETI"/>
<dbReference type="InterPro" id="IPR027443">
    <property type="entry name" value="IPNS-like_sf"/>
</dbReference>
<evidence type="ECO:0000259" key="3">
    <source>
        <dbReference type="PROSITE" id="PS51471"/>
    </source>
</evidence>
<dbReference type="PROSITE" id="PS51471">
    <property type="entry name" value="FE2OG_OXY"/>
    <property type="match status" value="1"/>
</dbReference>
<keyword evidence="2" id="KW-0479">Metal-binding</keyword>
<dbReference type="OrthoDB" id="288590at2759"/>
<feature type="domain" description="Fe2OG dioxygenase" evidence="3">
    <location>
        <begin position="185"/>
        <end position="304"/>
    </location>
</feature>
<dbReference type="Gene3D" id="2.60.120.330">
    <property type="entry name" value="B-lactam Antibiotic, Isopenicillin N Synthase, Chain"/>
    <property type="match status" value="1"/>
</dbReference>
<keyword evidence="5" id="KW-1185">Reference proteome</keyword>
<proteinExistence type="inferred from homology"/>
<dbReference type="InterPro" id="IPR005123">
    <property type="entry name" value="Oxoglu/Fe-dep_dioxygenase_dom"/>
</dbReference>
<sequence>MSQPSTDNYWPEPFPADARVIELERISLAKLIDHDPEESARLFSICTNLGFCYLDLTTHEKGLELINDAHILHDISKPIFLDTPMNVKNEFKTRSAGRLDTGYRELGVDKEGIPNRVEILNISQTGLFSGTEKYDLPDWLRGHETLFRSTIRTANLIHNVILSVLEKQLQLPIGAFTSIHKLTDRSEAFLRLLRYPAHNKDRPKGVPLTPAHRDCVSVALLFNWIGGFQITNSTANIDHTADEPEDSWHFIPPKPGHVIVNLGDALTIFTNGLLKSGKHRVVAPPGKQAEFDRYCVLLSARPQESTPMRTFDSPLIPRGEYLKGDTMSVKEWSVYEVLKTVNKMRRQNGQPLDENQESKVA</sequence>
<dbReference type="InterPro" id="IPR044861">
    <property type="entry name" value="IPNS-like_FE2OG_OXY"/>
</dbReference>
<organism evidence="4 5">
    <name type="scientific">Scytalidium lignicola</name>
    <name type="common">Hyphomycete</name>
    <dbReference type="NCBI Taxonomy" id="5539"/>
    <lineage>
        <taxon>Eukaryota</taxon>
        <taxon>Fungi</taxon>
        <taxon>Dikarya</taxon>
        <taxon>Ascomycota</taxon>
        <taxon>Pezizomycotina</taxon>
        <taxon>Leotiomycetes</taxon>
        <taxon>Leotiomycetes incertae sedis</taxon>
        <taxon>Scytalidium</taxon>
    </lineage>
</organism>
<dbReference type="PANTHER" id="PTHR47990">
    <property type="entry name" value="2-OXOGLUTARATE (2OG) AND FE(II)-DEPENDENT OXYGENASE SUPERFAMILY PROTEIN-RELATED"/>
    <property type="match status" value="1"/>
</dbReference>
<dbReference type="GO" id="GO:0046872">
    <property type="term" value="F:metal ion binding"/>
    <property type="evidence" value="ECO:0007669"/>
    <property type="project" value="UniProtKB-KW"/>
</dbReference>
<comment type="similarity">
    <text evidence="1 2">Belongs to the iron/ascorbate-dependent oxidoreductase family.</text>
</comment>
<comment type="caution">
    <text evidence="4">The sequence shown here is derived from an EMBL/GenBank/DDBJ whole genome shotgun (WGS) entry which is preliminary data.</text>
</comment>
<dbReference type="InterPro" id="IPR050231">
    <property type="entry name" value="Iron_ascorbate_oxido_reductase"/>
</dbReference>
<evidence type="ECO:0000313" key="5">
    <source>
        <dbReference type="Proteomes" id="UP000258309"/>
    </source>
</evidence>
<dbReference type="Proteomes" id="UP000258309">
    <property type="component" value="Unassembled WGS sequence"/>
</dbReference>
<dbReference type="Pfam" id="PF03171">
    <property type="entry name" value="2OG-FeII_Oxy"/>
    <property type="match status" value="1"/>
</dbReference>
<protein>
    <recommendedName>
        <fullName evidence="3">Fe2OG dioxygenase domain-containing protein</fullName>
    </recommendedName>
</protein>
<dbReference type="EMBL" id="NCSJ02000001">
    <property type="protein sequence ID" value="RFU36268.1"/>
    <property type="molecule type" value="Genomic_DNA"/>
</dbReference>
<keyword evidence="2" id="KW-0560">Oxidoreductase</keyword>
<name>A0A3E2HSB4_SCYLI</name>